<evidence type="ECO:0000313" key="3">
    <source>
        <dbReference type="Proteomes" id="UP000077098"/>
    </source>
</evidence>
<feature type="transmembrane region" description="Helical" evidence="1">
    <location>
        <begin position="7"/>
        <end position="27"/>
    </location>
</feature>
<dbReference type="AlphaFoldDB" id="A0A176XGR2"/>
<dbReference type="Proteomes" id="UP000077098">
    <property type="component" value="Unassembled WGS sequence"/>
</dbReference>
<evidence type="ECO:0000256" key="1">
    <source>
        <dbReference type="SAM" id="Phobius"/>
    </source>
</evidence>
<proteinExistence type="predicted"/>
<dbReference type="EMBL" id="LXPS01000009">
    <property type="protein sequence ID" value="OAE47863.1"/>
    <property type="molecule type" value="Genomic_DNA"/>
</dbReference>
<name>A0A176XGR2_AGRTU</name>
<protein>
    <submittedName>
        <fullName evidence="2">Uncharacterized protein</fullName>
    </submittedName>
</protein>
<keyword evidence="1" id="KW-1133">Transmembrane helix</keyword>
<keyword evidence="1" id="KW-0812">Transmembrane</keyword>
<sequence>MFAQLKSYAIIGVITLFFAVISAFGIYCKTASSLLASLIAENSTLSVTVSLDEKTIAQMKLDAETLSKWVIALNKSNRVLEDSFAKKCSAVPLCTHWHFNGEIEWI</sequence>
<accession>A0A176XGR2</accession>
<reference evidence="2 3" key="1">
    <citation type="submission" date="2016-05" db="EMBL/GenBank/DDBJ databases">
        <authorList>
            <person name="Lavstsen T."/>
            <person name="Jespersen J.S."/>
        </authorList>
    </citation>
    <scope>NUCLEOTIDE SEQUENCE [LARGE SCALE GENOMIC DNA]</scope>
    <source>
        <strain evidence="2 3">KCJ1736</strain>
    </source>
</reference>
<organism evidence="2 3">
    <name type="scientific">Agrobacterium tumefaciens</name>
    <dbReference type="NCBI Taxonomy" id="358"/>
    <lineage>
        <taxon>Bacteria</taxon>
        <taxon>Pseudomonadati</taxon>
        <taxon>Pseudomonadota</taxon>
        <taxon>Alphaproteobacteria</taxon>
        <taxon>Hyphomicrobiales</taxon>
        <taxon>Rhizobiaceae</taxon>
        <taxon>Rhizobium/Agrobacterium group</taxon>
        <taxon>Agrobacterium</taxon>
        <taxon>Agrobacterium tumefaciens complex</taxon>
    </lineage>
</organism>
<gene>
    <name evidence="2" type="ORF">A7J57_06450</name>
</gene>
<keyword evidence="1" id="KW-0472">Membrane</keyword>
<evidence type="ECO:0000313" key="2">
    <source>
        <dbReference type="EMBL" id="OAE47863.1"/>
    </source>
</evidence>
<comment type="caution">
    <text evidence="2">The sequence shown here is derived from an EMBL/GenBank/DDBJ whole genome shotgun (WGS) entry which is preliminary data.</text>
</comment>
<dbReference type="RefSeq" id="WP_063948286.1">
    <property type="nucleotide sequence ID" value="NZ_LXPS01000009.1"/>
</dbReference>